<reference evidence="1 2" key="1">
    <citation type="submission" date="2014-12" db="EMBL/GenBank/DDBJ databases">
        <title>Mercury Reductase activity and rhizosphere competence traits in the genome of root associated Photobacterium halotolerans MELD1.</title>
        <authorList>
            <person name="Mathew D.C."/>
            <person name="Huang C.-C."/>
        </authorList>
    </citation>
    <scope>NUCLEOTIDE SEQUENCE [LARGE SCALE GENOMIC DNA]</scope>
    <source>
        <strain evidence="1 2">MELD1</strain>
    </source>
</reference>
<name>A0A0F5VBG6_9GAMM</name>
<comment type="caution">
    <text evidence="1">The sequence shown here is derived from an EMBL/GenBank/DDBJ whole genome shotgun (WGS) entry which is preliminary data.</text>
</comment>
<dbReference type="PATRIC" id="fig|265726.11.peg.1211"/>
<dbReference type="RefSeq" id="WP_046221413.1">
    <property type="nucleotide sequence ID" value="NZ_JWYV01000013.1"/>
</dbReference>
<proteinExistence type="predicted"/>
<evidence type="ECO:0000313" key="1">
    <source>
        <dbReference type="EMBL" id="KKC99106.1"/>
    </source>
</evidence>
<accession>A0A0F5VBG6</accession>
<dbReference type="EMBL" id="JWYV01000013">
    <property type="protein sequence ID" value="KKC99106.1"/>
    <property type="molecule type" value="Genomic_DNA"/>
</dbReference>
<evidence type="ECO:0000313" key="2">
    <source>
        <dbReference type="Proteomes" id="UP000033633"/>
    </source>
</evidence>
<dbReference type="AlphaFoldDB" id="A0A0F5VBG6"/>
<protein>
    <submittedName>
        <fullName evidence="1">Uncharacterized protein</fullName>
    </submittedName>
</protein>
<sequence>MSTNDFESLVQKGFSFLVSDYHFRCVEVTNHVVRFESDKVFVAVRYDAYRSYELDVEIGELNVLYGGQERPFNMGEILRLGGVAEKERYSFFQASTPSVLANCVAKLSSLLSTYAVELLQHNEFVFKRLSGLRERECDQYELKSKLAHIRREVQIAWKNKDYAKVVTLYKPVESSISDAEKKKLAFAEKQVK</sequence>
<dbReference type="OrthoDB" id="7062108at2"/>
<gene>
    <name evidence="1" type="ORF">KY46_14805</name>
</gene>
<organism evidence="1 2">
    <name type="scientific">Photobacterium halotolerans</name>
    <dbReference type="NCBI Taxonomy" id="265726"/>
    <lineage>
        <taxon>Bacteria</taxon>
        <taxon>Pseudomonadati</taxon>
        <taxon>Pseudomonadota</taxon>
        <taxon>Gammaproteobacteria</taxon>
        <taxon>Vibrionales</taxon>
        <taxon>Vibrionaceae</taxon>
        <taxon>Photobacterium</taxon>
    </lineage>
</organism>
<dbReference type="Proteomes" id="UP000033633">
    <property type="component" value="Unassembled WGS sequence"/>
</dbReference>
<dbReference type="STRING" id="265726.KY46_14805"/>
<keyword evidence="2" id="KW-1185">Reference proteome</keyword>